<dbReference type="SUPFAM" id="SSF54826">
    <property type="entry name" value="Enolase N-terminal domain-like"/>
    <property type="match status" value="1"/>
</dbReference>
<dbReference type="InterPro" id="IPR036849">
    <property type="entry name" value="Enolase-like_C_sf"/>
</dbReference>
<dbReference type="InterPro" id="IPR020811">
    <property type="entry name" value="Enolase_N"/>
</dbReference>
<evidence type="ECO:0000256" key="1">
    <source>
        <dbReference type="ARBA" id="ARBA00001946"/>
    </source>
</evidence>
<dbReference type="GO" id="GO:0006096">
    <property type="term" value="P:glycolytic process"/>
    <property type="evidence" value="ECO:0007669"/>
    <property type="project" value="UniProtKB-KW"/>
</dbReference>
<dbReference type="OrthoDB" id="4344791at2759"/>
<accession>A0A9P7YXY0</accession>
<dbReference type="GO" id="GO:0000015">
    <property type="term" value="C:phosphopyruvate hydratase complex"/>
    <property type="evidence" value="ECO:0007669"/>
    <property type="project" value="InterPro"/>
</dbReference>
<feature type="domain" description="Enolase C-terminal TIM barrel" evidence="7">
    <location>
        <begin position="122"/>
        <end position="336"/>
    </location>
</feature>
<dbReference type="SMART" id="SM01193">
    <property type="entry name" value="Enolase_N"/>
    <property type="match status" value="1"/>
</dbReference>
<evidence type="ECO:0000256" key="2">
    <source>
        <dbReference type="ARBA" id="ARBA00005031"/>
    </source>
</evidence>
<evidence type="ECO:0000313" key="9">
    <source>
        <dbReference type="EMBL" id="KAG9241765.1"/>
    </source>
</evidence>
<dbReference type="InterPro" id="IPR020810">
    <property type="entry name" value="Enolase_C"/>
</dbReference>
<comment type="pathway">
    <text evidence="2">Carbohydrate degradation; glycolysis; pyruvate from D-glyceraldehyde 3-phosphate: step 4/5.</text>
</comment>
<comment type="cofactor">
    <cofactor evidence="1">
        <name>Mg(2+)</name>
        <dbReference type="ChEBI" id="CHEBI:18420"/>
    </cofactor>
</comment>
<comment type="similarity">
    <text evidence="3">Belongs to the enolase family.</text>
</comment>
<dbReference type="PANTHER" id="PTHR11902">
    <property type="entry name" value="ENOLASE"/>
    <property type="match status" value="1"/>
</dbReference>
<dbReference type="Gene3D" id="3.30.390.10">
    <property type="entry name" value="Enolase-like, N-terminal domain"/>
    <property type="match status" value="1"/>
</dbReference>
<dbReference type="GO" id="GO:0000287">
    <property type="term" value="F:magnesium ion binding"/>
    <property type="evidence" value="ECO:0007669"/>
    <property type="project" value="InterPro"/>
</dbReference>
<evidence type="ECO:0000259" key="8">
    <source>
        <dbReference type="SMART" id="SM01193"/>
    </source>
</evidence>
<dbReference type="Pfam" id="PF00113">
    <property type="entry name" value="Enolase_C"/>
    <property type="match status" value="1"/>
</dbReference>
<evidence type="ECO:0000256" key="4">
    <source>
        <dbReference type="ARBA" id="ARBA00012058"/>
    </source>
</evidence>
<keyword evidence="6" id="KW-0456">Lyase</keyword>
<evidence type="ECO:0000256" key="6">
    <source>
        <dbReference type="ARBA" id="ARBA00023239"/>
    </source>
</evidence>
<dbReference type="EC" id="4.2.1.11" evidence="4"/>
<organism evidence="9 10">
    <name type="scientific">Calycina marina</name>
    <dbReference type="NCBI Taxonomy" id="1763456"/>
    <lineage>
        <taxon>Eukaryota</taxon>
        <taxon>Fungi</taxon>
        <taxon>Dikarya</taxon>
        <taxon>Ascomycota</taxon>
        <taxon>Pezizomycotina</taxon>
        <taxon>Leotiomycetes</taxon>
        <taxon>Helotiales</taxon>
        <taxon>Pezizellaceae</taxon>
        <taxon>Calycina</taxon>
    </lineage>
</organism>
<protein>
    <recommendedName>
        <fullName evidence="4">phosphopyruvate hydratase</fullName>
        <ecNumber evidence="4">4.2.1.11</ecNumber>
    </recommendedName>
</protein>
<evidence type="ECO:0000256" key="3">
    <source>
        <dbReference type="ARBA" id="ARBA00009604"/>
    </source>
</evidence>
<gene>
    <name evidence="9" type="ORF">BJ878DRAFT_584232</name>
</gene>
<sequence>MQLTLGALSHAFHPDPYHEYNFRGHSGPASWKGDYEAVELRDNDKKSYCGNGVLRAVSNVQNTVVPALMAKKFNVATDLVKIDDFIKVKELYGTDDKSKLGAKAILGISMACTRAGTALALPYITPVPFFNLLNGGIHLGNLIAFHGFMIAQVGATSLTDTNHLGSDVYQWLKSVLKPRFGDTSTGVGNEGGFAHPISAPQEALHLFMTAVERCNYVRKLKFGMDPASSEFLSEGHCDLKFKDSNIKKLSSKEMQSFYNELLEKYSVELLEDPFGQDDWDSWVEFQRTCKIELVGDDLLDGRFLCRIDLDPCRDERVANLESSAKAVYAGGNFGQTHRSSLQVSIGLNHVEAIPLQAGSYRLCVASLYLSA</sequence>
<dbReference type="Proteomes" id="UP000887226">
    <property type="component" value="Unassembled WGS sequence"/>
</dbReference>
<evidence type="ECO:0000313" key="10">
    <source>
        <dbReference type="Proteomes" id="UP000887226"/>
    </source>
</evidence>
<dbReference type="GO" id="GO:0004634">
    <property type="term" value="F:phosphopyruvate hydratase activity"/>
    <property type="evidence" value="ECO:0007669"/>
    <property type="project" value="UniProtKB-EC"/>
</dbReference>
<dbReference type="PANTHER" id="PTHR11902:SF6">
    <property type="entry name" value="ENOLASE"/>
    <property type="match status" value="1"/>
</dbReference>
<dbReference type="Gene3D" id="3.20.20.120">
    <property type="entry name" value="Enolase-like C-terminal domain"/>
    <property type="match status" value="1"/>
</dbReference>
<comment type="caution">
    <text evidence="9">The sequence shown here is derived from an EMBL/GenBank/DDBJ whole genome shotgun (WGS) entry which is preliminary data.</text>
</comment>
<dbReference type="SUPFAM" id="SSF51604">
    <property type="entry name" value="Enolase C-terminal domain-like"/>
    <property type="match status" value="1"/>
</dbReference>
<dbReference type="InterPro" id="IPR000941">
    <property type="entry name" value="Enolase"/>
</dbReference>
<proteinExistence type="inferred from homology"/>
<evidence type="ECO:0000256" key="5">
    <source>
        <dbReference type="ARBA" id="ARBA00023152"/>
    </source>
</evidence>
<dbReference type="EMBL" id="MU254160">
    <property type="protein sequence ID" value="KAG9241765.1"/>
    <property type="molecule type" value="Genomic_DNA"/>
</dbReference>
<dbReference type="AlphaFoldDB" id="A0A9P7YXY0"/>
<evidence type="ECO:0000259" key="7">
    <source>
        <dbReference type="SMART" id="SM01192"/>
    </source>
</evidence>
<reference evidence="9" key="1">
    <citation type="journal article" date="2021" name="IMA Fungus">
        <title>Genomic characterization of three marine fungi, including Emericellopsis atlantica sp. nov. with signatures of a generalist lifestyle and marine biomass degradation.</title>
        <authorList>
            <person name="Hagestad O.C."/>
            <person name="Hou L."/>
            <person name="Andersen J.H."/>
            <person name="Hansen E.H."/>
            <person name="Altermark B."/>
            <person name="Li C."/>
            <person name="Kuhnert E."/>
            <person name="Cox R.J."/>
            <person name="Crous P.W."/>
            <person name="Spatafora J.W."/>
            <person name="Lail K."/>
            <person name="Amirebrahimi M."/>
            <person name="Lipzen A."/>
            <person name="Pangilinan J."/>
            <person name="Andreopoulos W."/>
            <person name="Hayes R.D."/>
            <person name="Ng V."/>
            <person name="Grigoriev I.V."/>
            <person name="Jackson S.A."/>
            <person name="Sutton T.D.S."/>
            <person name="Dobson A.D.W."/>
            <person name="Rama T."/>
        </authorList>
    </citation>
    <scope>NUCLEOTIDE SEQUENCE</scope>
    <source>
        <strain evidence="9">TRa3180A</strain>
    </source>
</reference>
<dbReference type="Pfam" id="PF03952">
    <property type="entry name" value="Enolase_N"/>
    <property type="match status" value="1"/>
</dbReference>
<keyword evidence="5" id="KW-0324">Glycolysis</keyword>
<keyword evidence="10" id="KW-1185">Reference proteome</keyword>
<feature type="domain" description="Enolase N-terminal" evidence="8">
    <location>
        <begin position="23"/>
        <end position="124"/>
    </location>
</feature>
<name>A0A9P7YXY0_9HELO</name>
<dbReference type="InterPro" id="IPR029017">
    <property type="entry name" value="Enolase-like_N"/>
</dbReference>
<dbReference type="SMART" id="SM01192">
    <property type="entry name" value="Enolase_C"/>
    <property type="match status" value="1"/>
</dbReference>